<evidence type="ECO:0000313" key="7">
    <source>
        <dbReference type="Proteomes" id="UP000286045"/>
    </source>
</evidence>
<dbReference type="STRING" id="363999.A0A439CXZ3"/>
<dbReference type="Gene3D" id="1.25.40.20">
    <property type="entry name" value="Ankyrin repeat-containing domain"/>
    <property type="match status" value="5"/>
</dbReference>
<feature type="compositionally biased region" description="Acidic residues" evidence="4">
    <location>
        <begin position="1140"/>
        <end position="1178"/>
    </location>
</feature>
<proteinExistence type="predicted"/>
<dbReference type="AlphaFoldDB" id="A0A439CXZ3"/>
<accession>A0A439CXZ3</accession>
<name>A0A439CXZ3_9PEZI</name>
<feature type="repeat" description="ANK" evidence="3">
    <location>
        <begin position="1044"/>
        <end position="1076"/>
    </location>
</feature>
<feature type="domain" description="Clr5" evidence="5">
    <location>
        <begin position="9"/>
        <end position="61"/>
    </location>
</feature>
<feature type="repeat" description="ANK" evidence="3">
    <location>
        <begin position="1079"/>
        <end position="1104"/>
    </location>
</feature>
<dbReference type="EMBL" id="RYZI01000285">
    <property type="protein sequence ID" value="RWA07075.1"/>
    <property type="molecule type" value="Genomic_DNA"/>
</dbReference>
<dbReference type="Pfam" id="PF12796">
    <property type="entry name" value="Ank_2"/>
    <property type="match status" value="3"/>
</dbReference>
<dbReference type="Proteomes" id="UP000286045">
    <property type="component" value="Unassembled WGS sequence"/>
</dbReference>
<evidence type="ECO:0000256" key="1">
    <source>
        <dbReference type="ARBA" id="ARBA00022737"/>
    </source>
</evidence>
<dbReference type="PANTHER" id="PTHR24123">
    <property type="entry name" value="ANKYRIN REPEAT-CONTAINING"/>
    <property type="match status" value="1"/>
</dbReference>
<dbReference type="SUPFAM" id="SSF48403">
    <property type="entry name" value="Ankyrin repeat"/>
    <property type="match status" value="3"/>
</dbReference>
<dbReference type="SMART" id="SM00248">
    <property type="entry name" value="ANK"/>
    <property type="match status" value="11"/>
</dbReference>
<gene>
    <name evidence="6" type="ORF">EKO27_g8041</name>
</gene>
<feature type="repeat" description="ANK" evidence="3">
    <location>
        <begin position="928"/>
        <end position="960"/>
    </location>
</feature>
<feature type="repeat" description="ANK" evidence="3">
    <location>
        <begin position="537"/>
        <end position="569"/>
    </location>
</feature>
<feature type="repeat" description="ANK" evidence="3">
    <location>
        <begin position="504"/>
        <end position="525"/>
    </location>
</feature>
<feature type="repeat" description="ANK" evidence="3">
    <location>
        <begin position="1009"/>
        <end position="1041"/>
    </location>
</feature>
<organism evidence="6 7">
    <name type="scientific">Xylaria grammica</name>
    <dbReference type="NCBI Taxonomy" id="363999"/>
    <lineage>
        <taxon>Eukaryota</taxon>
        <taxon>Fungi</taxon>
        <taxon>Dikarya</taxon>
        <taxon>Ascomycota</taxon>
        <taxon>Pezizomycotina</taxon>
        <taxon>Sordariomycetes</taxon>
        <taxon>Xylariomycetidae</taxon>
        <taxon>Xylariales</taxon>
        <taxon>Xylariaceae</taxon>
        <taxon>Xylaria</taxon>
    </lineage>
</organism>
<feature type="region of interest" description="Disordered" evidence="4">
    <location>
        <begin position="1139"/>
        <end position="1178"/>
    </location>
</feature>
<comment type="caution">
    <text evidence="6">The sequence shown here is derived from an EMBL/GenBank/DDBJ whole genome shotgun (WGS) entry which is preliminary data.</text>
</comment>
<evidence type="ECO:0000256" key="3">
    <source>
        <dbReference type="PROSITE-ProRule" id="PRU00023"/>
    </source>
</evidence>
<dbReference type="InterPro" id="IPR002110">
    <property type="entry name" value="Ankyrin_rpt"/>
</dbReference>
<feature type="repeat" description="ANK" evidence="3">
    <location>
        <begin position="965"/>
        <end position="993"/>
    </location>
</feature>
<dbReference type="PRINTS" id="PR01415">
    <property type="entry name" value="ANKYRIN"/>
</dbReference>
<dbReference type="InterPro" id="IPR036770">
    <property type="entry name" value="Ankyrin_rpt-contain_sf"/>
</dbReference>
<dbReference type="InterPro" id="IPR051165">
    <property type="entry name" value="Multifunctional_ANK_Repeat"/>
</dbReference>
<evidence type="ECO:0000259" key="5">
    <source>
        <dbReference type="Pfam" id="PF14420"/>
    </source>
</evidence>
<evidence type="ECO:0000256" key="4">
    <source>
        <dbReference type="SAM" id="MobiDB-lite"/>
    </source>
</evidence>
<keyword evidence="2 3" id="KW-0040">ANK repeat</keyword>
<dbReference type="InterPro" id="IPR025676">
    <property type="entry name" value="Clr5_dom"/>
</dbReference>
<dbReference type="PROSITE" id="PS50088">
    <property type="entry name" value="ANK_REPEAT"/>
    <property type="match status" value="7"/>
</dbReference>
<keyword evidence="7" id="KW-1185">Reference proteome</keyword>
<dbReference type="PANTHER" id="PTHR24123:SF33">
    <property type="entry name" value="PROTEIN HOS4"/>
    <property type="match status" value="1"/>
</dbReference>
<protein>
    <recommendedName>
        <fullName evidence="5">Clr5 domain-containing protein</fullName>
    </recommendedName>
</protein>
<evidence type="ECO:0000313" key="6">
    <source>
        <dbReference type="EMBL" id="RWA07075.1"/>
    </source>
</evidence>
<reference evidence="6 7" key="1">
    <citation type="submission" date="2018-12" db="EMBL/GenBank/DDBJ databases">
        <title>Draft genome sequence of Xylaria grammica IHI A82.</title>
        <authorList>
            <person name="Buettner E."/>
            <person name="Kellner H."/>
        </authorList>
    </citation>
    <scope>NUCLEOTIDE SEQUENCE [LARGE SCALE GENOMIC DNA]</scope>
    <source>
        <strain evidence="6 7">IHI A82</strain>
    </source>
</reference>
<evidence type="ECO:0000256" key="2">
    <source>
        <dbReference type="ARBA" id="ARBA00023043"/>
    </source>
</evidence>
<sequence>MNRKRSKLSDQQWDDYRALIREWYIVQDMSLKEVHNKLKEQGLDATTHQLETKIKKWGFRKNIDKETWIPIDQHITKRKRDGKQSEVIFSGKRIKPETVRRETDRYGDRSTLAQLALQRNSSPPPLKDPQVAVCTPQPITMEFEWPTTLPWLRFSSRELPKGRSAASSDLVSAILPEALGTEMAHIGVSKLAAIIGRSMPETYPQENLQRAQNLLSRSAKDFVREYVSMFIYNVSNNLLDLKQSSEWEKTMGILEACGIFRLDVDLGKDRDPTIDGFTETLLDASIYRCLRTVHHGSGGCRAETTVKWLVRSGYCPKTAAETLWTGLGAFRVDHTQGSILDLTRHLLNAGASANILVRNQMEDQTILEIALQKPWSSDIVFNFAELLFKHGASRNLDRALHFAIRRKEKGLVEMIVQHGGDLTAGLEPLPRSPLHKETSLTVAASTGLQQTRHIMDLLSSRYPSIPVTTFITPDVLIAAAAKGHNDIIQYLYYNISPVIMANEYGITPLHTAARCGHLSTCQLLLPLQVASNRRVTANFSPFHAACYGGHTDVVQFFITNGVNVDAAPTFHSYLEELLFQDRFDMLHYPSGEAPLHVLLNMLHLRQLNYFHLFNPNALDCAAMLIRAGAKLVGGELEMAVEHCHLELLAACIAAGANLNGSDWKGRTPLQCALQGFSDRSNRLYGVVSQLLSKGAQLFGGEVDSAVNLKQWEVAMLLIEHGGNMTETTCRKELEKAILAGDNVRAARLFDVEPSIYSAGALYAAIVMGNNSWIRRLMLNRPAETSEDPFEITAIAAAAISGNLVLLQELLTHPPSCHTGPLPLKRGFSDDNNYVVYSLFENIRSGQYQPGSALSLKGIYHGMLCGSPLALVASSMRSDPLEACSQLLGSGFRADELTWVVAASYNNTAFVQTLVDHNQHGDYSYQDFEGGSPLACAIGHRNKDMINLLLTAGVDVNGRALCVGEPLFTAVKEGDLDIVRYLIQAGADVNASDRHLYDLPSMDIRKRHLCNRSPIQTAVRWGKTDIIHYLVQAGANVNSPPARWRGATALQLAAINGDLGLARYLISKGAQVNAPPSRIFGRTVLQGAAEHGRLDMLEFLLTEGALTGGRWRRRFIKAVKLAIAERHYVAANILKQSAGWSEEDEELLQEVDTEYDMDSEGSELDDAETDDAMDSSDEE</sequence>
<dbReference type="Pfam" id="PF14420">
    <property type="entry name" value="Clr5"/>
    <property type="match status" value="1"/>
</dbReference>
<dbReference type="PROSITE" id="PS50297">
    <property type="entry name" value="ANK_REP_REGION"/>
    <property type="match status" value="7"/>
</dbReference>
<keyword evidence="1" id="KW-0677">Repeat</keyword>